<reference evidence="2 3" key="1">
    <citation type="journal article" date="2018" name="PLoS Genet.">
        <title>Population sequencing reveals clonal diversity and ancestral inbreeding in the grapevine cultivar Chardonnay.</title>
        <authorList>
            <person name="Roach M.J."/>
            <person name="Johnson D.L."/>
            <person name="Bohlmann J."/>
            <person name="van Vuuren H.J."/>
            <person name="Jones S.J."/>
            <person name="Pretorius I.S."/>
            <person name="Schmidt S.A."/>
            <person name="Borneman A.R."/>
        </authorList>
    </citation>
    <scope>NUCLEOTIDE SEQUENCE [LARGE SCALE GENOMIC DNA]</scope>
    <source>
        <strain evidence="3">cv. Chardonnay</strain>
        <tissue evidence="2">Leaf</tissue>
    </source>
</reference>
<dbReference type="PANTHER" id="PTHR46148">
    <property type="entry name" value="CHROMO DOMAIN-CONTAINING PROTEIN"/>
    <property type="match status" value="1"/>
</dbReference>
<dbReference type="Proteomes" id="UP000288805">
    <property type="component" value="Unassembled WGS sequence"/>
</dbReference>
<name>A0A438DII8_VITVI</name>
<evidence type="ECO:0000313" key="2">
    <source>
        <dbReference type="EMBL" id="RVW35295.1"/>
    </source>
</evidence>
<comment type="caution">
    <text evidence="2">The sequence shown here is derived from an EMBL/GenBank/DDBJ whole genome shotgun (WGS) entry which is preliminary data.</text>
</comment>
<accession>A0A438DII8</accession>
<dbReference type="EMBL" id="QGNW01001609">
    <property type="protein sequence ID" value="RVW35295.1"/>
    <property type="molecule type" value="Genomic_DNA"/>
</dbReference>
<dbReference type="AlphaFoldDB" id="A0A438DII8"/>
<protein>
    <recommendedName>
        <fullName evidence="1">Tf2-1-like SH3-like domain-containing protein</fullName>
    </recommendedName>
</protein>
<feature type="domain" description="Tf2-1-like SH3-like" evidence="1">
    <location>
        <begin position="26"/>
        <end position="72"/>
    </location>
</feature>
<dbReference type="Pfam" id="PF24626">
    <property type="entry name" value="SH3_Tf2-1"/>
    <property type="match status" value="1"/>
</dbReference>
<evidence type="ECO:0000313" key="3">
    <source>
        <dbReference type="Proteomes" id="UP000288805"/>
    </source>
</evidence>
<evidence type="ECO:0000259" key="1">
    <source>
        <dbReference type="Pfam" id="PF24626"/>
    </source>
</evidence>
<proteinExistence type="predicted"/>
<organism evidence="2 3">
    <name type="scientific">Vitis vinifera</name>
    <name type="common">Grape</name>
    <dbReference type="NCBI Taxonomy" id="29760"/>
    <lineage>
        <taxon>Eukaryota</taxon>
        <taxon>Viridiplantae</taxon>
        <taxon>Streptophyta</taxon>
        <taxon>Embryophyta</taxon>
        <taxon>Tracheophyta</taxon>
        <taxon>Spermatophyta</taxon>
        <taxon>Magnoliopsida</taxon>
        <taxon>eudicotyledons</taxon>
        <taxon>Gunneridae</taxon>
        <taxon>Pentapetalae</taxon>
        <taxon>rosids</taxon>
        <taxon>Vitales</taxon>
        <taxon>Vitaceae</taxon>
        <taxon>Viteae</taxon>
        <taxon>Vitis</taxon>
    </lineage>
</organism>
<dbReference type="PANTHER" id="PTHR46148:SF52">
    <property type="entry name" value="OS04G0603800 PROTEIN"/>
    <property type="match status" value="1"/>
</dbReference>
<gene>
    <name evidence="2" type="ORF">CK203_115168</name>
</gene>
<dbReference type="InterPro" id="IPR056924">
    <property type="entry name" value="SH3_Tf2-1"/>
</dbReference>
<sequence>MSHIVQGWRHGTCQAPSQQFKSLRSVHKGLVKRYERPFSILRKVDKVSYKVELPPRLKIHLVFHVSYLKPYHEDKDDPSQRLDYWTERLARSQQTHYGSFKSRLSGSRWKMR</sequence>